<feature type="transmembrane region" description="Helical" evidence="1">
    <location>
        <begin position="37"/>
        <end position="62"/>
    </location>
</feature>
<accession>A0AA91Q527</accession>
<dbReference type="Proteomes" id="UP000195602">
    <property type="component" value="Unassembled WGS sequence"/>
</dbReference>
<evidence type="ECO:0000256" key="1">
    <source>
        <dbReference type="SAM" id="Phobius"/>
    </source>
</evidence>
<dbReference type="EMBL" id="LYUB02000001">
    <property type="protein sequence ID" value="OVF11378.1"/>
    <property type="molecule type" value="Genomic_DNA"/>
</dbReference>
<proteinExistence type="predicted"/>
<evidence type="ECO:0000313" key="2">
    <source>
        <dbReference type="EMBL" id="OVF11378.1"/>
    </source>
</evidence>
<dbReference type="AlphaFoldDB" id="A0AA91Q527"/>
<sequence length="98" mass="10884">MPFADIAWRPCREDASLSQSHKQGPTLRRRCNLQNGVGAVFSVCLSVVLLQLPVAGAIFTCWGRSFVYWLRHSDACQDFLSGQSIGLGTRDTSVQRIK</sequence>
<name>A0AA91Q527_CLALS</name>
<comment type="caution">
    <text evidence="2">The sequence shown here is derived from an EMBL/GenBank/DDBJ whole genome shotgun (WGS) entry which is preliminary data.</text>
</comment>
<keyword evidence="1" id="KW-0812">Transmembrane</keyword>
<organism evidence="2 3">
    <name type="scientific">Clavispora lusitaniae</name>
    <name type="common">Candida lusitaniae</name>
    <dbReference type="NCBI Taxonomy" id="36911"/>
    <lineage>
        <taxon>Eukaryota</taxon>
        <taxon>Fungi</taxon>
        <taxon>Dikarya</taxon>
        <taxon>Ascomycota</taxon>
        <taxon>Saccharomycotina</taxon>
        <taxon>Pichiomycetes</taxon>
        <taxon>Metschnikowiaceae</taxon>
        <taxon>Clavispora</taxon>
    </lineage>
</organism>
<protein>
    <submittedName>
        <fullName evidence="2">Uncharacterized protein</fullName>
    </submittedName>
</protein>
<evidence type="ECO:0000313" key="3">
    <source>
        <dbReference type="Proteomes" id="UP000195602"/>
    </source>
</evidence>
<reference evidence="2 3" key="1">
    <citation type="submission" date="2017-04" db="EMBL/GenBank/DDBJ databases">
        <title>Draft genome of the yeast Clavispora lusitaniae type strain CBS 6936.</title>
        <authorList>
            <person name="Durrens P."/>
            <person name="Klopp C."/>
            <person name="Biteau N."/>
            <person name="Fitton-Ouhabi V."/>
            <person name="Dementhon K."/>
            <person name="Accoceberry I."/>
            <person name="Sherman D.J."/>
            <person name="Noel T."/>
        </authorList>
    </citation>
    <scope>NUCLEOTIDE SEQUENCE [LARGE SCALE GENOMIC DNA]</scope>
    <source>
        <strain evidence="2 3">CBS 6936</strain>
    </source>
</reference>
<dbReference type="KEGG" id="clus:A9F13_01g08855"/>
<keyword evidence="1" id="KW-0472">Membrane</keyword>
<gene>
    <name evidence="2" type="ORF">A9F13_01g08855</name>
</gene>
<keyword evidence="1" id="KW-1133">Transmembrane helix</keyword>